<protein>
    <submittedName>
        <fullName evidence="1">Uncharacterized protein</fullName>
    </submittedName>
</protein>
<proteinExistence type="predicted"/>
<evidence type="ECO:0000313" key="2">
    <source>
        <dbReference type="Proteomes" id="UP000003963"/>
    </source>
</evidence>
<evidence type="ECO:0000313" key="1">
    <source>
        <dbReference type="EMBL" id="EFL26414.1"/>
    </source>
</evidence>
<dbReference type="STRING" id="457427.SSOG_06128"/>
<dbReference type="OrthoDB" id="3480105at2"/>
<sequence length="167" mass="17458">MCGPRAVREALAGRQWTISGGGQGGGQAPGRGRRLRQLGTHVTPYRSPPDAGSGGGDGACATDQLSAGWYADVVGGAPDIFGKTWDLRRSAEQSSPATLKPGGHTHFTFQLLPTTDTGARKLVPKTVVVTPPNQKSSFELKWTYGGRILDQSGATRPGTFVNPVKGS</sequence>
<organism evidence="1 2">
    <name type="scientific">Streptomyces himastatinicus ATCC 53653</name>
    <dbReference type="NCBI Taxonomy" id="457427"/>
    <lineage>
        <taxon>Bacteria</taxon>
        <taxon>Bacillati</taxon>
        <taxon>Actinomycetota</taxon>
        <taxon>Actinomycetes</taxon>
        <taxon>Kitasatosporales</taxon>
        <taxon>Streptomycetaceae</taxon>
        <taxon>Streptomyces</taxon>
        <taxon>Streptomyces violaceusniger group</taxon>
    </lineage>
</organism>
<accession>D9WUN2</accession>
<gene>
    <name evidence="1" type="ORF">SSOG_06128</name>
</gene>
<dbReference type="EMBL" id="GG657754">
    <property type="protein sequence ID" value="EFL26414.1"/>
    <property type="molecule type" value="Genomic_DNA"/>
</dbReference>
<name>D9WUN2_9ACTN</name>
<keyword evidence="2" id="KW-1185">Reference proteome</keyword>
<dbReference type="AlphaFoldDB" id="D9WUN2"/>
<dbReference type="HOGENOM" id="CLU_1593631_0_0_11"/>
<reference evidence="1 2" key="1">
    <citation type="submission" date="2009-02" db="EMBL/GenBank/DDBJ databases">
        <title>Annotation of Streptomyces hygroscopicus strain ATCC 53653.</title>
        <authorList>
            <consortium name="The Broad Institute Genome Sequencing Platform"/>
            <consortium name="Broad Institute Microbial Sequencing Center"/>
            <person name="Fischbach M."/>
            <person name="Godfrey P."/>
            <person name="Ward D."/>
            <person name="Young S."/>
            <person name="Zeng Q."/>
            <person name="Koehrsen M."/>
            <person name="Alvarado L."/>
            <person name="Berlin A.M."/>
            <person name="Bochicchio J."/>
            <person name="Borenstein D."/>
            <person name="Chapman S.B."/>
            <person name="Chen Z."/>
            <person name="Engels R."/>
            <person name="Freedman E."/>
            <person name="Gellesch M."/>
            <person name="Goldberg J."/>
            <person name="Griggs A."/>
            <person name="Gujja S."/>
            <person name="Heilman E.R."/>
            <person name="Heiman D.I."/>
            <person name="Hepburn T.A."/>
            <person name="Howarth C."/>
            <person name="Jen D."/>
            <person name="Larson L."/>
            <person name="Lewis B."/>
            <person name="Mehta T."/>
            <person name="Park D."/>
            <person name="Pearson M."/>
            <person name="Richards J."/>
            <person name="Roberts A."/>
            <person name="Saif S."/>
            <person name="Shea T.D."/>
            <person name="Shenoy N."/>
            <person name="Sisk P."/>
            <person name="Stolte C."/>
            <person name="Sykes S.N."/>
            <person name="Thomson T."/>
            <person name="Walk T."/>
            <person name="White J."/>
            <person name="Yandava C."/>
            <person name="Straight P."/>
            <person name="Clardy J."/>
            <person name="Hung D."/>
            <person name="Kolter R."/>
            <person name="Mekalanos J."/>
            <person name="Walker S."/>
            <person name="Walsh C.T."/>
            <person name="Wieland-Brown L.C."/>
            <person name="Haas B."/>
            <person name="Nusbaum C."/>
            <person name="Birren B."/>
        </authorList>
    </citation>
    <scope>NUCLEOTIDE SEQUENCE [LARGE SCALE GENOMIC DNA]</scope>
    <source>
        <strain evidence="1 2">ATCC 53653</strain>
    </source>
</reference>
<dbReference type="Proteomes" id="UP000003963">
    <property type="component" value="Unassembled WGS sequence"/>
</dbReference>